<dbReference type="RefSeq" id="WP_201637897.1">
    <property type="nucleotide sequence ID" value="NZ_JAEQNB010000007.1"/>
</dbReference>
<dbReference type="PANTHER" id="PTHR43022">
    <property type="entry name" value="PROTEIN SMF"/>
    <property type="match status" value="1"/>
</dbReference>
<dbReference type="InterPro" id="IPR057666">
    <property type="entry name" value="DrpA_SLOG"/>
</dbReference>
<dbReference type="NCBIfam" id="TIGR00732">
    <property type="entry name" value="dprA"/>
    <property type="match status" value="1"/>
</dbReference>
<dbReference type="Pfam" id="PF17782">
    <property type="entry name" value="WHD_DprA"/>
    <property type="match status" value="1"/>
</dbReference>
<feature type="domain" description="Smf/DprA SLOG" evidence="2">
    <location>
        <begin position="80"/>
        <end position="289"/>
    </location>
</feature>
<dbReference type="EMBL" id="JAEQNB010000007">
    <property type="protein sequence ID" value="MBL0388898.1"/>
    <property type="molecule type" value="Genomic_DNA"/>
</dbReference>
<dbReference type="Gene3D" id="3.40.50.450">
    <property type="match status" value="1"/>
</dbReference>
<dbReference type="InterPro" id="IPR003488">
    <property type="entry name" value="DprA"/>
</dbReference>
<proteinExistence type="inferred from homology"/>
<comment type="similarity">
    <text evidence="1">Belongs to the DprA/Smf family.</text>
</comment>
<accession>A0ABS1JF33</accession>
<evidence type="ECO:0000259" key="3">
    <source>
        <dbReference type="Pfam" id="PF17782"/>
    </source>
</evidence>
<dbReference type="Gene3D" id="1.10.10.10">
    <property type="entry name" value="Winged helix-like DNA-binding domain superfamily/Winged helix DNA-binding domain"/>
    <property type="match status" value="1"/>
</dbReference>
<feature type="domain" description="DprA winged helix" evidence="3">
    <location>
        <begin position="309"/>
        <end position="362"/>
    </location>
</feature>
<protein>
    <submittedName>
        <fullName evidence="4">DNA-protecting protein DprA</fullName>
    </submittedName>
</protein>
<evidence type="ECO:0000256" key="1">
    <source>
        <dbReference type="ARBA" id="ARBA00006525"/>
    </source>
</evidence>
<keyword evidence="5" id="KW-1185">Reference proteome</keyword>
<sequence length="367" mass="39128">MMQDRDVILWLCTTQGVGSLSVRALQDYFGDWRAIWTADADEMIRGAGVRKNIVQALAKGRAAFDPVALRRLYEPHGIAFVTVLDPEFPTSLYNLYDPPSGLFILGDLPPTGDSALGVVGSRNPTSYGKLVTRKLVSDLASRALTIVSGFARGIDTIAHSAAVGAGGRTLAVLGSGLLKLYPRENTPLARAIADGHGCLLSEHHPLMDARPGNFPARNRLISGLSQGVLVVEAGARSGSLITADQALEQGRDVYAIPGLITSDQSAGTNRLIQQGAKLVLSSQDILEDFNVSPQETINTSTSTSTSLMQNLPPEALKILEMIGPFERQLDDLLLGTGLSTGVLHTQLLQLQLLGLVNALPGGRYIRS</sequence>
<dbReference type="InterPro" id="IPR010994">
    <property type="entry name" value="RuvA_2-like"/>
</dbReference>
<dbReference type="PANTHER" id="PTHR43022:SF1">
    <property type="entry name" value="PROTEIN SMF"/>
    <property type="match status" value="1"/>
</dbReference>
<dbReference type="SUPFAM" id="SSF47781">
    <property type="entry name" value="RuvA domain 2-like"/>
    <property type="match status" value="1"/>
</dbReference>
<evidence type="ECO:0000313" key="4">
    <source>
        <dbReference type="EMBL" id="MBL0388898.1"/>
    </source>
</evidence>
<name>A0ABS1JF33_9BACL</name>
<dbReference type="Proteomes" id="UP000602284">
    <property type="component" value="Unassembled WGS sequence"/>
</dbReference>
<evidence type="ECO:0000259" key="2">
    <source>
        <dbReference type="Pfam" id="PF02481"/>
    </source>
</evidence>
<reference evidence="4 5" key="1">
    <citation type="submission" date="2021-01" db="EMBL/GenBank/DDBJ databases">
        <title>Tumebacillus sp. strain ITR2 16S ribosomal RNA gene Genome sequencing and assembly.</title>
        <authorList>
            <person name="Kang M."/>
        </authorList>
    </citation>
    <scope>NUCLEOTIDE SEQUENCE [LARGE SCALE GENOMIC DNA]</scope>
    <source>
        <strain evidence="4 5">ITR2</strain>
    </source>
</reference>
<gene>
    <name evidence="4" type="primary">dprA</name>
    <name evidence="4" type="ORF">JJB07_20080</name>
</gene>
<dbReference type="InterPro" id="IPR041614">
    <property type="entry name" value="DprA_WH"/>
</dbReference>
<organism evidence="4 5">
    <name type="scientific">Tumebacillus amylolyticus</name>
    <dbReference type="NCBI Taxonomy" id="2801339"/>
    <lineage>
        <taxon>Bacteria</taxon>
        <taxon>Bacillati</taxon>
        <taxon>Bacillota</taxon>
        <taxon>Bacilli</taxon>
        <taxon>Bacillales</taxon>
        <taxon>Alicyclobacillaceae</taxon>
        <taxon>Tumebacillus</taxon>
    </lineage>
</organism>
<dbReference type="Pfam" id="PF02481">
    <property type="entry name" value="DNA_processg_A"/>
    <property type="match status" value="1"/>
</dbReference>
<comment type="caution">
    <text evidence="4">The sequence shown here is derived from an EMBL/GenBank/DDBJ whole genome shotgun (WGS) entry which is preliminary data.</text>
</comment>
<dbReference type="InterPro" id="IPR036388">
    <property type="entry name" value="WH-like_DNA-bd_sf"/>
</dbReference>
<dbReference type="SUPFAM" id="SSF102405">
    <property type="entry name" value="MCP/YpsA-like"/>
    <property type="match status" value="1"/>
</dbReference>
<evidence type="ECO:0000313" key="5">
    <source>
        <dbReference type="Proteomes" id="UP000602284"/>
    </source>
</evidence>